<comment type="caution">
    <text evidence="3">The sequence shown here is derived from an EMBL/GenBank/DDBJ whole genome shotgun (WGS) entry which is preliminary data.</text>
</comment>
<feature type="chain" id="PRO_5017733491" description="Secreted protein" evidence="2">
    <location>
        <begin position="23"/>
        <end position="219"/>
    </location>
</feature>
<dbReference type="EMBL" id="QVID01000002">
    <property type="protein sequence ID" value="RFN58093.1"/>
    <property type="molecule type" value="Genomic_DNA"/>
</dbReference>
<name>A0A3E1Q7H7_9FLAO</name>
<feature type="compositionally biased region" description="Acidic residues" evidence="1">
    <location>
        <begin position="71"/>
        <end position="84"/>
    </location>
</feature>
<keyword evidence="2" id="KW-0732">Signal</keyword>
<dbReference type="AlphaFoldDB" id="A0A3E1Q7H7"/>
<protein>
    <recommendedName>
        <fullName evidence="5">Secreted protein</fullName>
    </recommendedName>
</protein>
<organism evidence="3 4">
    <name type="scientific">Marixanthomonas ophiurae</name>
    <dbReference type="NCBI Taxonomy" id="387659"/>
    <lineage>
        <taxon>Bacteria</taxon>
        <taxon>Pseudomonadati</taxon>
        <taxon>Bacteroidota</taxon>
        <taxon>Flavobacteriia</taxon>
        <taxon>Flavobacteriales</taxon>
        <taxon>Flavobacteriaceae</taxon>
        <taxon>Marixanthomonas</taxon>
    </lineage>
</organism>
<feature type="region of interest" description="Disordered" evidence="1">
    <location>
        <begin position="37"/>
        <end position="84"/>
    </location>
</feature>
<proteinExistence type="predicted"/>
<dbReference type="Proteomes" id="UP000261082">
    <property type="component" value="Unassembled WGS sequence"/>
</dbReference>
<evidence type="ECO:0000256" key="1">
    <source>
        <dbReference type="SAM" id="MobiDB-lite"/>
    </source>
</evidence>
<evidence type="ECO:0000313" key="4">
    <source>
        <dbReference type="Proteomes" id="UP000261082"/>
    </source>
</evidence>
<evidence type="ECO:0008006" key="5">
    <source>
        <dbReference type="Google" id="ProtNLM"/>
    </source>
</evidence>
<feature type="signal peptide" evidence="2">
    <location>
        <begin position="1"/>
        <end position="22"/>
    </location>
</feature>
<gene>
    <name evidence="3" type="ORF">DZ858_12710</name>
</gene>
<accession>A0A3E1Q7H7</accession>
<keyword evidence="4" id="KW-1185">Reference proteome</keyword>
<evidence type="ECO:0000313" key="3">
    <source>
        <dbReference type="EMBL" id="RFN58093.1"/>
    </source>
</evidence>
<evidence type="ECO:0000256" key="2">
    <source>
        <dbReference type="SAM" id="SignalP"/>
    </source>
</evidence>
<reference evidence="3 4" key="1">
    <citation type="journal article" date="2007" name="Int. J. Syst. Evol. Microbiol.">
        <title>Marixanthomonas ophiurae gen. nov., sp. nov., a marine bacterium of the family Flavobacteriaceae isolated from a deep-sea brittle star.</title>
        <authorList>
            <person name="Romanenko L.A."/>
            <person name="Uchino M."/>
            <person name="Frolova G.M."/>
            <person name="Mikhailov V.V."/>
        </authorList>
    </citation>
    <scope>NUCLEOTIDE SEQUENCE [LARGE SCALE GENOMIC DNA]</scope>
    <source>
        <strain evidence="3 4">KMM 3046</strain>
    </source>
</reference>
<sequence length="219" mass="24395">MATMRFILVIICIGFTTFHGVAQIDSQNTSVRFEAIDNTPDETPTGLELPDLDTPSLTNPRKPNDENPGLGEEDPDIDFNTDDGLLDYKTDEAPKYFKKKDKPVLASYLQDQKLGDVKTNGEFVNVMCRDHEFVDGDRIRVFVNDDVVRSDISLTSSFTTIKLPLQKGINTVVFEALNQGTSGPNTAELHVYDDKAQLISAKEWNLGTGYQASFIVIKE</sequence>